<dbReference type="PANTHER" id="PTHR31157:SF1">
    <property type="entry name" value="SCP DOMAIN-CONTAINING PROTEIN"/>
    <property type="match status" value="1"/>
</dbReference>
<dbReference type="AlphaFoldDB" id="A0A6I3KHP8"/>
<comment type="caution">
    <text evidence="4">The sequence shown here is derived from an EMBL/GenBank/DDBJ whole genome shotgun (WGS) entry which is preliminary data.</text>
</comment>
<dbReference type="Gene3D" id="3.40.33.10">
    <property type="entry name" value="CAP"/>
    <property type="match status" value="1"/>
</dbReference>
<dbReference type="EMBL" id="WMBQ01000002">
    <property type="protein sequence ID" value="MTD95205.1"/>
    <property type="molecule type" value="Genomic_DNA"/>
</dbReference>
<name>A0A6I3KHP8_9HYPH</name>
<evidence type="ECO:0000256" key="2">
    <source>
        <dbReference type="SAM" id="SignalP"/>
    </source>
</evidence>
<reference evidence="4 5" key="1">
    <citation type="submission" date="2019-11" db="EMBL/GenBank/DDBJ databases">
        <title>Identification of a novel strain.</title>
        <authorList>
            <person name="Xu Q."/>
            <person name="Wang G."/>
        </authorList>
    </citation>
    <scope>NUCLEOTIDE SEQUENCE [LARGE SCALE GENOMIC DNA]</scope>
    <source>
        <strain evidence="5">xq</strain>
    </source>
</reference>
<protein>
    <submittedName>
        <fullName evidence="4">CAP domain-containing protein</fullName>
    </submittedName>
</protein>
<feature type="signal peptide" evidence="2">
    <location>
        <begin position="1"/>
        <end position="15"/>
    </location>
</feature>
<feature type="chain" id="PRO_5026141347" evidence="2">
    <location>
        <begin position="16"/>
        <end position="223"/>
    </location>
</feature>
<organism evidence="4 5">
    <name type="scientific">Hyphomicrobium album</name>
    <dbReference type="NCBI Taxonomy" id="2665159"/>
    <lineage>
        <taxon>Bacteria</taxon>
        <taxon>Pseudomonadati</taxon>
        <taxon>Pseudomonadota</taxon>
        <taxon>Alphaproteobacteria</taxon>
        <taxon>Hyphomicrobiales</taxon>
        <taxon>Hyphomicrobiaceae</taxon>
        <taxon>Hyphomicrobium</taxon>
    </lineage>
</organism>
<dbReference type="Proteomes" id="UP000440694">
    <property type="component" value="Unassembled WGS sequence"/>
</dbReference>
<proteinExistence type="predicted"/>
<dbReference type="CDD" id="cd05379">
    <property type="entry name" value="CAP_bacterial"/>
    <property type="match status" value="1"/>
</dbReference>
<keyword evidence="2" id="KW-0732">Signal</keyword>
<evidence type="ECO:0000313" key="4">
    <source>
        <dbReference type="EMBL" id="MTD95205.1"/>
    </source>
</evidence>
<dbReference type="RefSeq" id="WP_154739770.1">
    <property type="nucleotide sequence ID" value="NZ_WMBQ01000002.1"/>
</dbReference>
<dbReference type="Pfam" id="PF00188">
    <property type="entry name" value="CAP"/>
    <property type="match status" value="1"/>
</dbReference>
<keyword evidence="5" id="KW-1185">Reference proteome</keyword>
<evidence type="ECO:0000256" key="1">
    <source>
        <dbReference type="SAM" id="MobiDB-lite"/>
    </source>
</evidence>
<feature type="compositionally biased region" description="Polar residues" evidence="1">
    <location>
        <begin position="30"/>
        <end position="43"/>
    </location>
</feature>
<gene>
    <name evidence="4" type="ORF">GIW81_12765</name>
</gene>
<dbReference type="InterPro" id="IPR014044">
    <property type="entry name" value="CAP_dom"/>
</dbReference>
<dbReference type="SUPFAM" id="SSF55797">
    <property type="entry name" value="PR-1-like"/>
    <property type="match status" value="1"/>
</dbReference>
<dbReference type="PROSITE" id="PS51257">
    <property type="entry name" value="PROKAR_LIPOPROTEIN"/>
    <property type="match status" value="1"/>
</dbReference>
<feature type="domain" description="SCP" evidence="3">
    <location>
        <begin position="102"/>
        <end position="217"/>
    </location>
</feature>
<dbReference type="InterPro" id="IPR035940">
    <property type="entry name" value="CAP_sf"/>
</dbReference>
<feature type="region of interest" description="Disordered" evidence="1">
    <location>
        <begin position="30"/>
        <end position="61"/>
    </location>
</feature>
<sequence>MYRVALCATAAVALGACSLGSGSISSGFNESDTTASITSSPQAESVALGGEPKAPRAPAVAGQQYAKLDDQAPNGSYEKAPTGALADRDYSHTALDAERARDIINQYRKDKGLKPLKLNAELSEAAKAHSRDLAKWDRISHYGSDGSNPWDRVKRVGFKARLAAENVGTGQVDFNEVMRGWKESPGHNKNLLLGDATHMGIALVQDPRTEFKSFWTLVIGTPM</sequence>
<evidence type="ECO:0000313" key="5">
    <source>
        <dbReference type="Proteomes" id="UP000440694"/>
    </source>
</evidence>
<dbReference type="PANTHER" id="PTHR31157">
    <property type="entry name" value="SCP DOMAIN-CONTAINING PROTEIN"/>
    <property type="match status" value="1"/>
</dbReference>
<accession>A0A6I3KHP8</accession>
<evidence type="ECO:0000259" key="3">
    <source>
        <dbReference type="Pfam" id="PF00188"/>
    </source>
</evidence>